<dbReference type="Gene3D" id="1.10.10.440">
    <property type="entry name" value="FF domain"/>
    <property type="match status" value="2"/>
</dbReference>
<dbReference type="SUPFAM" id="SSF81698">
    <property type="entry name" value="FF domain"/>
    <property type="match status" value="2"/>
</dbReference>
<evidence type="ECO:0000313" key="4">
    <source>
        <dbReference type="EMBL" id="CEK79617.1"/>
    </source>
</evidence>
<sequence>MKQFRDMLAEKEVSAFSTWEKELHKIVFDQRYLLLTSRERKQVFEQYVKERAEEERREKHRRIKEKKESFRQLMEESKLNGKSSFSDFAAKFGKEERFRAIDKMRDRESMFLDFMSEVRRREKNEKSVFKDKVNWQNHTSICCRDPNPLKNNTVAKLQMEIFVCLDHVRQRLMMMELKLKCH</sequence>
<proteinExistence type="predicted"/>
<dbReference type="PANTHER" id="PTHR15377">
    <property type="entry name" value="TRANSCRIPTION ELONGATION REGULATOR 1"/>
    <property type="match status" value="1"/>
</dbReference>
<dbReference type="EMBL" id="HACG01032752">
    <property type="protein sequence ID" value="CEK79617.1"/>
    <property type="molecule type" value="Transcribed_RNA"/>
</dbReference>
<dbReference type="PROSITE" id="PS51676">
    <property type="entry name" value="FF"/>
    <property type="match status" value="2"/>
</dbReference>
<dbReference type="PANTHER" id="PTHR15377:SF3">
    <property type="entry name" value="WW DOMAIN-CONTAINING PROTEIN"/>
    <property type="match status" value="1"/>
</dbReference>
<feature type="domain" description="FF" evidence="3">
    <location>
        <begin position="62"/>
        <end position="117"/>
    </location>
</feature>
<feature type="domain" description="FF" evidence="3">
    <location>
        <begin position="1"/>
        <end position="50"/>
    </location>
</feature>
<protein>
    <recommendedName>
        <fullName evidence="3">FF domain-containing protein</fullName>
    </recommendedName>
</protein>
<reference evidence="4" key="1">
    <citation type="submission" date="2014-12" db="EMBL/GenBank/DDBJ databases">
        <title>Insight into the proteome of Arion vulgaris.</title>
        <authorList>
            <person name="Aradska J."/>
            <person name="Bulat T."/>
            <person name="Smidak R."/>
            <person name="Sarate P."/>
            <person name="Gangsoo J."/>
            <person name="Sialana F."/>
            <person name="Bilban M."/>
            <person name="Lubec G."/>
        </authorList>
    </citation>
    <scope>NUCLEOTIDE SEQUENCE</scope>
    <source>
        <tissue evidence="4">Skin</tissue>
    </source>
</reference>
<dbReference type="SMART" id="SM00441">
    <property type="entry name" value="FF"/>
    <property type="match status" value="2"/>
</dbReference>
<dbReference type="Pfam" id="PF01846">
    <property type="entry name" value="FF"/>
    <property type="match status" value="2"/>
</dbReference>
<organism evidence="4">
    <name type="scientific">Arion vulgaris</name>
    <dbReference type="NCBI Taxonomy" id="1028688"/>
    <lineage>
        <taxon>Eukaryota</taxon>
        <taxon>Metazoa</taxon>
        <taxon>Spiralia</taxon>
        <taxon>Lophotrochozoa</taxon>
        <taxon>Mollusca</taxon>
        <taxon>Gastropoda</taxon>
        <taxon>Heterobranchia</taxon>
        <taxon>Euthyneura</taxon>
        <taxon>Panpulmonata</taxon>
        <taxon>Eupulmonata</taxon>
        <taxon>Stylommatophora</taxon>
        <taxon>Helicina</taxon>
        <taxon>Arionoidea</taxon>
        <taxon>Arionidae</taxon>
        <taxon>Arion</taxon>
    </lineage>
</organism>
<name>A0A0B7AG51_9EUPU</name>
<gene>
    <name evidence="4" type="primary">ORF116505</name>
</gene>
<dbReference type="InterPro" id="IPR002713">
    <property type="entry name" value="FF_domain"/>
</dbReference>
<accession>A0A0B7AG51</accession>
<dbReference type="FunFam" id="1.10.10.440:FF:000001">
    <property type="entry name" value="Transcription elongation regulator 1 like"/>
    <property type="match status" value="1"/>
</dbReference>
<dbReference type="InterPro" id="IPR036517">
    <property type="entry name" value="FF_domain_sf"/>
</dbReference>
<feature type="coiled-coil region" evidence="2">
    <location>
        <begin position="49"/>
        <end position="76"/>
    </location>
</feature>
<dbReference type="InterPro" id="IPR045148">
    <property type="entry name" value="TCRG1-like"/>
</dbReference>
<dbReference type="GO" id="GO:0070063">
    <property type="term" value="F:RNA polymerase binding"/>
    <property type="evidence" value="ECO:0007669"/>
    <property type="project" value="InterPro"/>
</dbReference>
<keyword evidence="1" id="KW-0677">Repeat</keyword>
<dbReference type="GO" id="GO:0005634">
    <property type="term" value="C:nucleus"/>
    <property type="evidence" value="ECO:0007669"/>
    <property type="project" value="TreeGrafter"/>
</dbReference>
<evidence type="ECO:0000256" key="1">
    <source>
        <dbReference type="ARBA" id="ARBA00022737"/>
    </source>
</evidence>
<dbReference type="AlphaFoldDB" id="A0A0B7AG51"/>
<evidence type="ECO:0000256" key="2">
    <source>
        <dbReference type="SAM" id="Coils"/>
    </source>
</evidence>
<evidence type="ECO:0000259" key="3">
    <source>
        <dbReference type="PROSITE" id="PS51676"/>
    </source>
</evidence>
<dbReference type="GO" id="GO:0003712">
    <property type="term" value="F:transcription coregulator activity"/>
    <property type="evidence" value="ECO:0007669"/>
    <property type="project" value="TreeGrafter"/>
</dbReference>
<keyword evidence="2" id="KW-0175">Coiled coil</keyword>